<reference evidence="1 2" key="1">
    <citation type="journal article" date="2013" name="PLoS Genet.">
        <title>Comparative genome structure, secondary metabolite, and effector coding capacity across Cochliobolus pathogens.</title>
        <authorList>
            <person name="Condon B.J."/>
            <person name="Leng Y."/>
            <person name="Wu D."/>
            <person name="Bushley K.E."/>
            <person name="Ohm R.A."/>
            <person name="Otillar R."/>
            <person name="Martin J."/>
            <person name="Schackwitz W."/>
            <person name="Grimwood J."/>
            <person name="MohdZainudin N."/>
            <person name="Xue C."/>
            <person name="Wang R."/>
            <person name="Manning V.A."/>
            <person name="Dhillon B."/>
            <person name="Tu Z.J."/>
            <person name="Steffenson B.J."/>
            <person name="Salamov A."/>
            <person name="Sun H."/>
            <person name="Lowry S."/>
            <person name="LaButti K."/>
            <person name="Han J."/>
            <person name="Copeland A."/>
            <person name="Lindquist E."/>
            <person name="Barry K."/>
            <person name="Schmutz J."/>
            <person name="Baker S.E."/>
            <person name="Ciuffetti L.M."/>
            <person name="Grigoriev I.V."/>
            <person name="Zhong S."/>
            <person name="Turgeon B.G."/>
        </authorList>
    </citation>
    <scope>NUCLEOTIDE SEQUENCE [LARGE SCALE GENOMIC DNA]</scope>
    <source>
        <strain evidence="1 2">ATCC 44560</strain>
    </source>
</reference>
<organism evidence="1 2">
    <name type="scientific">Bipolaris oryzae ATCC 44560</name>
    <dbReference type="NCBI Taxonomy" id="930090"/>
    <lineage>
        <taxon>Eukaryota</taxon>
        <taxon>Fungi</taxon>
        <taxon>Dikarya</taxon>
        <taxon>Ascomycota</taxon>
        <taxon>Pezizomycotina</taxon>
        <taxon>Dothideomycetes</taxon>
        <taxon>Pleosporomycetidae</taxon>
        <taxon>Pleosporales</taxon>
        <taxon>Pleosporineae</taxon>
        <taxon>Pleosporaceae</taxon>
        <taxon>Bipolaris</taxon>
    </lineage>
</organism>
<dbReference type="KEGG" id="bor:COCMIDRAFT_4634"/>
<dbReference type="AlphaFoldDB" id="W6ZRD8"/>
<evidence type="ECO:0000313" key="1">
    <source>
        <dbReference type="EMBL" id="EUC46251.1"/>
    </source>
</evidence>
<evidence type="ECO:0000313" key="2">
    <source>
        <dbReference type="Proteomes" id="UP000054032"/>
    </source>
</evidence>
<dbReference type="EMBL" id="KI963969">
    <property type="protein sequence ID" value="EUC46251.1"/>
    <property type="molecule type" value="Genomic_DNA"/>
</dbReference>
<dbReference type="Proteomes" id="UP000054032">
    <property type="component" value="Unassembled WGS sequence"/>
</dbReference>
<protein>
    <submittedName>
        <fullName evidence="1">Uncharacterized protein</fullName>
    </submittedName>
</protein>
<sequence length="331" mass="37621">MNFRCWEDGLHIVTAHDPGEYIYRPVFDDSGTTNLFARFVPGNKNLFNAIPKVEDWNWCLDHGLVHPDILLKGLVNACLSIEYGMQPVLCAITAAVSVYATLPNATVHSGVLRRPLKATHWAQKDAVEFLQHEDVVSMISYMETGIHDIDPQVLHNVIAFSYADSIFVSNALIQNPYETLSPRQTPQFQRILGNIGKPGLNFFLPPQEPIMREIDPGSWKIDSYRSFDGTASQSFENTSMPLSFTDYHVPHFDGARGAYDSQIYFLESIISVQDKGEWVADVDPSHLIDWLIYDDRMAYEDDTMNIDDDIRIEEEEKPFLPVYRLQGQGLC</sequence>
<dbReference type="OrthoDB" id="5354164at2759"/>
<gene>
    <name evidence="1" type="ORF">COCMIDRAFT_4634</name>
</gene>
<dbReference type="RefSeq" id="XP_007687197.1">
    <property type="nucleotide sequence ID" value="XM_007689007.1"/>
</dbReference>
<proteinExistence type="predicted"/>
<name>W6ZRD8_COCMI</name>
<dbReference type="HOGENOM" id="CLU_839342_0_0_1"/>
<keyword evidence="2" id="KW-1185">Reference proteome</keyword>
<dbReference type="GeneID" id="19124313"/>
<accession>W6ZRD8</accession>